<comment type="caution">
    <text evidence="18">The sequence shown here is derived from an EMBL/GenBank/DDBJ whole genome shotgun (WGS) entry which is preliminary data.</text>
</comment>
<comment type="pathway">
    <text evidence="3 14">Porphyrin-containing compound metabolism; protoporphyrin-IX biosynthesis; coproporphyrinogen-III from 5-aminolevulinate: step 4/4.</text>
</comment>
<dbReference type="PANTHER" id="PTHR21091">
    <property type="entry name" value="METHYLTETRAHYDROFOLATE:HOMOCYSTEINE METHYLTRANSFERASE RELATED"/>
    <property type="match status" value="1"/>
</dbReference>
<evidence type="ECO:0000256" key="5">
    <source>
        <dbReference type="ARBA" id="ARBA00011738"/>
    </source>
</evidence>
<evidence type="ECO:0000256" key="9">
    <source>
        <dbReference type="ARBA" id="ARBA00022793"/>
    </source>
</evidence>
<keyword evidence="19" id="KW-1185">Reference proteome</keyword>
<comment type="function">
    <text evidence="1">Catalyzes the decarboxylation of four acetate groups of uroporphyrinogen-III to yield coproporphyrinogen-III.</text>
</comment>
<accession>A0A4D9CWJ7</accession>
<dbReference type="EC" id="4.1.1.37" evidence="6 14"/>
<dbReference type="Gene3D" id="3.20.20.210">
    <property type="match status" value="1"/>
</dbReference>
<proteinExistence type="inferred from homology"/>
<evidence type="ECO:0000256" key="3">
    <source>
        <dbReference type="ARBA" id="ARBA00004804"/>
    </source>
</evidence>
<evidence type="ECO:0000256" key="16">
    <source>
        <dbReference type="SAM" id="MobiDB-lite"/>
    </source>
</evidence>
<dbReference type="PROSITE" id="PS00906">
    <property type="entry name" value="UROD_1"/>
    <property type="match status" value="1"/>
</dbReference>
<dbReference type="Gene3D" id="3.20.20.330">
    <property type="entry name" value="Homocysteine-binding-like domain"/>
    <property type="match status" value="1"/>
</dbReference>
<comment type="catalytic activity">
    <reaction evidence="12 14">
        <text>uroporphyrinogen III + 4 H(+) = coproporphyrinogen III + 4 CO2</text>
        <dbReference type="Rhea" id="RHEA:19865"/>
        <dbReference type="ChEBI" id="CHEBI:15378"/>
        <dbReference type="ChEBI" id="CHEBI:16526"/>
        <dbReference type="ChEBI" id="CHEBI:57308"/>
        <dbReference type="ChEBI" id="CHEBI:57309"/>
        <dbReference type="EC" id="4.1.1.37"/>
    </reaction>
</comment>
<keyword evidence="10 14" id="KW-0456">Lyase</keyword>
<evidence type="ECO:0000256" key="1">
    <source>
        <dbReference type="ARBA" id="ARBA00002448"/>
    </source>
</evidence>
<dbReference type="Pfam" id="PF02574">
    <property type="entry name" value="S-methyl_trans"/>
    <property type="match status" value="1"/>
</dbReference>
<evidence type="ECO:0000256" key="4">
    <source>
        <dbReference type="ARBA" id="ARBA00009935"/>
    </source>
</evidence>
<evidence type="ECO:0000256" key="14">
    <source>
        <dbReference type="RuleBase" id="RU000554"/>
    </source>
</evidence>
<evidence type="ECO:0000313" key="18">
    <source>
        <dbReference type="EMBL" id="TFJ83701.1"/>
    </source>
</evidence>
<evidence type="ECO:0000256" key="10">
    <source>
        <dbReference type="ARBA" id="ARBA00023239"/>
    </source>
</evidence>
<dbReference type="Proteomes" id="UP000355283">
    <property type="component" value="Unassembled WGS sequence"/>
</dbReference>
<dbReference type="GO" id="GO:0009507">
    <property type="term" value="C:chloroplast"/>
    <property type="evidence" value="ECO:0007669"/>
    <property type="project" value="UniProtKB-SubCell"/>
</dbReference>
<feature type="region of interest" description="Disordered" evidence="16">
    <location>
        <begin position="708"/>
        <end position="733"/>
    </location>
</feature>
<dbReference type="Pfam" id="PF01208">
    <property type="entry name" value="URO-D"/>
    <property type="match status" value="1"/>
</dbReference>
<dbReference type="HAMAP" id="MF_00218">
    <property type="entry name" value="URO_D"/>
    <property type="match status" value="1"/>
</dbReference>
<dbReference type="InterPro" id="IPR006361">
    <property type="entry name" value="Uroporphyrinogen_deCO2ase_HemE"/>
</dbReference>
<reference evidence="18 19" key="1">
    <citation type="submission" date="2019-01" db="EMBL/GenBank/DDBJ databases">
        <title>Nuclear Genome Assembly of the Microalgal Biofuel strain Nannochloropsis salina CCMP1776.</title>
        <authorList>
            <person name="Hovde B."/>
        </authorList>
    </citation>
    <scope>NUCLEOTIDE SEQUENCE [LARGE SCALE GENOMIC DNA]</scope>
    <source>
        <strain evidence="18 19">CCMP1776</strain>
    </source>
</reference>
<dbReference type="InterPro" id="IPR000257">
    <property type="entry name" value="Uroporphyrinogen_deCOase"/>
</dbReference>
<gene>
    <name evidence="18" type="ORF">NSK_004805</name>
</gene>
<evidence type="ECO:0000256" key="8">
    <source>
        <dbReference type="ARBA" id="ARBA00022679"/>
    </source>
</evidence>
<comment type="caution">
    <text evidence="13">Lacks conserved residue(s) required for the propagation of feature annotation.</text>
</comment>
<sequence>MLAHQNCIISDGGMGTLLEAYIGAPLDSKLWSAGCLRTHPSAIKAVHRQYFEAGSDIATAATYQASLEGFMSSAGARVTRAQAEDLIRKGVALAIEARDEFWAAYSREEAGKRKTEEAGGGTRQRPLVAASVGCYGAAQADGSEYRGAYGLTVEELMDWHRPRLAILGDTDADLLAFETIPCQAEVVAILQLLREGREQEGSAPTSRRTPCWITLACQDATHLNSGESLVSCVRLVKALDTGSWPQVVGLGVNCCAPQHVEGALTVLRQGLLTISAAKEVRSAANGSERILIAYPNSGEGGSLLLAVSVLFLSNGLQAALAFSPILRSSVGHDKIQSFVVQESRWSTLSPLFAGSIDGSKIVNPDHDILLRVARGEQTHRTPVWLMRQAGRYMAAFREYSEKYPFRQRSETPSMAIELSMQPLEAFGVDGVIMFSDILTPLPALGIEFDVISGKGPVIPNRIATAMDVDNVRRLDDPARSLPFVGETLRTLKKEVAGRATLLGFVGAPFTLAAYTIEGGSSKNCLKTKRMMMYDPTLLHVYLDKLATAIGDYACYQIENGAEVIQVFESWAHQLSPSQFLKYSKPYADKVTAIVKERHPEVPIIFFGHGASSFLELQGDMAADMICLDWQVDMATARRTLGAKPVSGNVDPTVLLGPPEGIVAAVDECVRKAGGGGHILNLGHGVIKTTPEDAVRLFVDTAKSIELKAASRESGSEGPPPSSVVRPALVGAGA</sequence>
<evidence type="ECO:0000256" key="6">
    <source>
        <dbReference type="ARBA" id="ARBA00012288"/>
    </source>
</evidence>
<evidence type="ECO:0000256" key="13">
    <source>
        <dbReference type="PROSITE-ProRule" id="PRU00333"/>
    </source>
</evidence>
<dbReference type="GO" id="GO:0006782">
    <property type="term" value="P:protoporphyrinogen IX biosynthetic process"/>
    <property type="evidence" value="ECO:0007669"/>
    <property type="project" value="UniProtKB-UniPathway"/>
</dbReference>
<evidence type="ECO:0000256" key="12">
    <source>
        <dbReference type="ARBA" id="ARBA00048033"/>
    </source>
</evidence>
<feature type="domain" description="Hcy-binding" evidence="17">
    <location>
        <begin position="1"/>
        <end position="374"/>
    </location>
</feature>
<dbReference type="GO" id="GO:0008168">
    <property type="term" value="F:methyltransferase activity"/>
    <property type="evidence" value="ECO:0007669"/>
    <property type="project" value="UniProtKB-KW"/>
</dbReference>
<evidence type="ECO:0000256" key="15">
    <source>
        <dbReference type="RuleBase" id="RU004169"/>
    </source>
</evidence>
<keyword evidence="7" id="KW-0489">Methyltransferase</keyword>
<protein>
    <recommendedName>
        <fullName evidence="6 14">Uroporphyrinogen decarboxylase</fullName>
        <ecNumber evidence="6 14">4.1.1.37</ecNumber>
    </recommendedName>
</protein>
<dbReference type="UniPathway" id="UPA00251">
    <property type="reaction ID" value="UER00321"/>
</dbReference>
<comment type="subunit">
    <text evidence="5">Homodimer.</text>
</comment>
<dbReference type="CDD" id="cd00717">
    <property type="entry name" value="URO-D"/>
    <property type="match status" value="1"/>
</dbReference>
<dbReference type="GO" id="GO:0032259">
    <property type="term" value="P:methylation"/>
    <property type="evidence" value="ECO:0007669"/>
    <property type="project" value="UniProtKB-KW"/>
</dbReference>
<dbReference type="GO" id="GO:0004853">
    <property type="term" value="F:uroporphyrinogen decarboxylase activity"/>
    <property type="evidence" value="ECO:0007669"/>
    <property type="project" value="UniProtKB-EC"/>
</dbReference>
<evidence type="ECO:0000259" key="17">
    <source>
        <dbReference type="PROSITE" id="PS50970"/>
    </source>
</evidence>
<evidence type="ECO:0000256" key="11">
    <source>
        <dbReference type="ARBA" id="ARBA00023244"/>
    </source>
</evidence>
<dbReference type="PROSITE" id="PS50970">
    <property type="entry name" value="HCY"/>
    <property type="match status" value="1"/>
</dbReference>
<dbReference type="PROSITE" id="PS00907">
    <property type="entry name" value="UROD_2"/>
    <property type="match status" value="1"/>
</dbReference>
<dbReference type="PANTHER" id="PTHR21091:SF174">
    <property type="entry name" value="UROPORPHYRINOGEN DECARBOXYLASE"/>
    <property type="match status" value="1"/>
</dbReference>
<evidence type="ECO:0000256" key="2">
    <source>
        <dbReference type="ARBA" id="ARBA00004229"/>
    </source>
</evidence>
<dbReference type="SUPFAM" id="SSF51726">
    <property type="entry name" value="UROD/MetE-like"/>
    <property type="match status" value="1"/>
</dbReference>
<keyword evidence="9 14" id="KW-0210">Decarboxylase</keyword>
<keyword evidence="8" id="KW-0808">Transferase</keyword>
<dbReference type="AlphaFoldDB" id="A0A4D9CWJ7"/>
<evidence type="ECO:0000256" key="7">
    <source>
        <dbReference type="ARBA" id="ARBA00022603"/>
    </source>
</evidence>
<comment type="similarity">
    <text evidence="4 15">Belongs to the uroporphyrinogen decarboxylase family.</text>
</comment>
<dbReference type="OrthoDB" id="339900at2759"/>
<dbReference type="FunFam" id="3.20.20.210:FF:000006">
    <property type="entry name" value="Uroporphyrinogen decarboxylase"/>
    <property type="match status" value="1"/>
</dbReference>
<feature type="compositionally biased region" description="Low complexity" evidence="16">
    <location>
        <begin position="715"/>
        <end position="726"/>
    </location>
</feature>
<organism evidence="18 19">
    <name type="scientific">Nannochloropsis salina CCMP1776</name>
    <dbReference type="NCBI Taxonomy" id="1027361"/>
    <lineage>
        <taxon>Eukaryota</taxon>
        <taxon>Sar</taxon>
        <taxon>Stramenopiles</taxon>
        <taxon>Ochrophyta</taxon>
        <taxon>Eustigmatophyceae</taxon>
        <taxon>Eustigmatales</taxon>
        <taxon>Monodopsidaceae</taxon>
        <taxon>Microchloropsis</taxon>
        <taxon>Microchloropsis salina</taxon>
    </lineage>
</organism>
<comment type="subcellular location">
    <subcellularLocation>
        <location evidence="2">Plastid</location>
        <location evidence="2">Chloroplast</location>
    </subcellularLocation>
</comment>
<name>A0A4D9CWJ7_9STRA</name>
<evidence type="ECO:0000313" key="19">
    <source>
        <dbReference type="Proteomes" id="UP000355283"/>
    </source>
</evidence>
<dbReference type="InterPro" id="IPR038071">
    <property type="entry name" value="UROD/MetE-like_sf"/>
</dbReference>
<keyword evidence="11 14" id="KW-0627">Porphyrin biosynthesis</keyword>
<dbReference type="NCBIfam" id="TIGR01464">
    <property type="entry name" value="hemE"/>
    <property type="match status" value="1"/>
</dbReference>
<dbReference type="InterPro" id="IPR003726">
    <property type="entry name" value="HCY_dom"/>
</dbReference>
<dbReference type="InterPro" id="IPR036589">
    <property type="entry name" value="HCY_dom_sf"/>
</dbReference>
<dbReference type="NCBIfam" id="NF007020">
    <property type="entry name" value="PRK09485.1"/>
    <property type="match status" value="1"/>
</dbReference>
<dbReference type="EMBL" id="SDOX01000021">
    <property type="protein sequence ID" value="TFJ83701.1"/>
    <property type="molecule type" value="Genomic_DNA"/>
</dbReference>
<dbReference type="SUPFAM" id="SSF82282">
    <property type="entry name" value="Homocysteine S-methyltransferase"/>
    <property type="match status" value="1"/>
</dbReference>